<protein>
    <recommendedName>
        <fullName evidence="5">F-box domain-containing protein</fullName>
    </recommendedName>
</protein>
<dbReference type="InterPro" id="IPR005174">
    <property type="entry name" value="KIB1-4_b-propeller"/>
</dbReference>
<dbReference type="PANTHER" id="PTHR33110:SF125">
    <property type="entry name" value="OS05G0570350 PROTEIN"/>
    <property type="match status" value="1"/>
</dbReference>
<dbReference type="Pfam" id="PF03478">
    <property type="entry name" value="Beta-prop_KIB1-4"/>
    <property type="match status" value="1"/>
</dbReference>
<accession>A0A921UAC3</accession>
<reference evidence="3" key="1">
    <citation type="journal article" date="2019" name="BMC Genomics">
        <title>A new reference genome for Sorghum bicolor reveals high levels of sequence similarity between sweet and grain genotypes: implications for the genetics of sugar metabolism.</title>
        <authorList>
            <person name="Cooper E.A."/>
            <person name="Brenton Z.W."/>
            <person name="Flinn B.S."/>
            <person name="Jenkins J."/>
            <person name="Shu S."/>
            <person name="Flowers D."/>
            <person name="Luo F."/>
            <person name="Wang Y."/>
            <person name="Xia P."/>
            <person name="Barry K."/>
            <person name="Daum C."/>
            <person name="Lipzen A."/>
            <person name="Yoshinaga Y."/>
            <person name="Schmutz J."/>
            <person name="Saski C."/>
            <person name="Vermerris W."/>
            <person name="Kresovich S."/>
        </authorList>
    </citation>
    <scope>NUCLEOTIDE SEQUENCE</scope>
</reference>
<dbReference type="InterPro" id="IPR036047">
    <property type="entry name" value="F-box-like_dom_sf"/>
</dbReference>
<reference evidence="3" key="2">
    <citation type="submission" date="2020-10" db="EMBL/GenBank/DDBJ databases">
        <authorList>
            <person name="Cooper E.A."/>
            <person name="Brenton Z.W."/>
            <person name="Flinn B.S."/>
            <person name="Jenkins J."/>
            <person name="Shu S."/>
            <person name="Flowers D."/>
            <person name="Luo F."/>
            <person name="Wang Y."/>
            <person name="Xia P."/>
            <person name="Barry K."/>
            <person name="Daum C."/>
            <person name="Lipzen A."/>
            <person name="Yoshinaga Y."/>
            <person name="Schmutz J."/>
            <person name="Saski C."/>
            <person name="Vermerris W."/>
            <person name="Kresovich S."/>
        </authorList>
    </citation>
    <scope>NUCLEOTIDE SEQUENCE</scope>
</reference>
<dbReference type="Gene3D" id="1.20.1280.50">
    <property type="match status" value="1"/>
</dbReference>
<organism evidence="3 4">
    <name type="scientific">Sorghum bicolor</name>
    <name type="common">Sorghum</name>
    <name type="synonym">Sorghum vulgare</name>
    <dbReference type="NCBI Taxonomy" id="4558"/>
    <lineage>
        <taxon>Eukaryota</taxon>
        <taxon>Viridiplantae</taxon>
        <taxon>Streptophyta</taxon>
        <taxon>Embryophyta</taxon>
        <taxon>Tracheophyta</taxon>
        <taxon>Spermatophyta</taxon>
        <taxon>Magnoliopsida</taxon>
        <taxon>Liliopsida</taxon>
        <taxon>Poales</taxon>
        <taxon>Poaceae</taxon>
        <taxon>PACMAD clade</taxon>
        <taxon>Panicoideae</taxon>
        <taxon>Andropogonodae</taxon>
        <taxon>Andropogoneae</taxon>
        <taxon>Sorghinae</taxon>
        <taxon>Sorghum</taxon>
    </lineage>
</organism>
<dbReference type="AlphaFoldDB" id="A0A921UAC3"/>
<gene>
    <name evidence="3" type="ORF">BDA96_07G183200</name>
</gene>
<dbReference type="EMBL" id="CM027686">
    <property type="protein sequence ID" value="KAG0524128.1"/>
    <property type="molecule type" value="Genomic_DNA"/>
</dbReference>
<evidence type="ECO:0000313" key="3">
    <source>
        <dbReference type="EMBL" id="KAG0524128.1"/>
    </source>
</evidence>
<name>A0A921UAC3_SORBI</name>
<dbReference type="Pfam" id="PF00646">
    <property type="entry name" value="F-box"/>
    <property type="match status" value="1"/>
</dbReference>
<comment type="caution">
    <text evidence="3">The sequence shown here is derived from an EMBL/GenBank/DDBJ whole genome shotgun (WGS) entry which is preliminary data.</text>
</comment>
<dbReference type="Proteomes" id="UP000807115">
    <property type="component" value="Chromosome 7"/>
</dbReference>
<evidence type="ECO:0008006" key="5">
    <source>
        <dbReference type="Google" id="ProtNLM"/>
    </source>
</evidence>
<evidence type="ECO:0000313" key="4">
    <source>
        <dbReference type="Proteomes" id="UP000807115"/>
    </source>
</evidence>
<dbReference type="PANTHER" id="PTHR33110">
    <property type="entry name" value="F-BOX/KELCH-REPEAT PROTEIN-RELATED"/>
    <property type="match status" value="1"/>
</dbReference>
<feature type="domain" description="F-box" evidence="1">
    <location>
        <begin position="13"/>
        <end position="47"/>
    </location>
</feature>
<dbReference type="SUPFAM" id="SSF81383">
    <property type="entry name" value="F-box domain"/>
    <property type="match status" value="1"/>
</dbReference>
<feature type="domain" description="KIB1-4 beta-propeller" evidence="2">
    <location>
        <begin position="114"/>
        <end position="391"/>
    </location>
</feature>
<evidence type="ECO:0000259" key="1">
    <source>
        <dbReference type="Pfam" id="PF00646"/>
    </source>
</evidence>
<sequence>MAEPQPPPPPKSLPDLPDNLLWEILRRVPCVDDRGRMSLVCQAWRSRLRPFLPKHPRRCTPWDPRGRTPCWDPRPLPWALLPSAVLAGSSRSSASVACVLSGYRRVHHYLAIVPRGARCFGSHDGAWLFLAFRAPRRHLALNVRTGAVRDLPCELLIGEGDMNFHDMFVHAAALSAPPGSRKCVGAAVVTPGDPALPPHPRTEFWRKRWSHARHFEPPHPDDFTLIPEDVIYHRREFFFLTHGKHLLVCRLKRLADNEELDPQWEIRRFHPAPAGRYDHLVRASYLVKSRGELLMIVRFVPEFVVDRPAWTSTFKVYRMTERQIPAAATTGGSTNDDNDPFPVSEYPWAWSEMDTLDGRIVFVGHGCSRAYEADQYPAVKGGIYFLDDGVFYDYARIFGVINFRQYPCCDNGVWSEGHVERCFPRSDPSDHSPTWILP</sequence>
<dbReference type="InterPro" id="IPR001810">
    <property type="entry name" value="F-box_dom"/>
</dbReference>
<evidence type="ECO:0000259" key="2">
    <source>
        <dbReference type="Pfam" id="PF03478"/>
    </source>
</evidence>
<proteinExistence type="predicted"/>